<name>A0A7S3CVG0_9EUKA</name>
<dbReference type="Pfam" id="PF00481">
    <property type="entry name" value="PP2C"/>
    <property type="match status" value="1"/>
</dbReference>
<reference evidence="3" key="1">
    <citation type="submission" date="2021-01" db="EMBL/GenBank/DDBJ databases">
        <authorList>
            <person name="Corre E."/>
            <person name="Pelletier E."/>
            <person name="Niang G."/>
            <person name="Scheremetjew M."/>
            <person name="Finn R."/>
            <person name="Kale V."/>
            <person name="Holt S."/>
            <person name="Cochrane G."/>
            <person name="Meng A."/>
            <person name="Brown T."/>
            <person name="Cohen L."/>
        </authorList>
    </citation>
    <scope>NUCLEOTIDE SEQUENCE</scope>
    <source>
        <strain evidence="3">NIES-2562</strain>
    </source>
</reference>
<proteinExistence type="predicted"/>
<dbReference type="PROSITE" id="PS51746">
    <property type="entry name" value="PPM_2"/>
    <property type="match status" value="1"/>
</dbReference>
<accession>A0A7S3CVG0</accession>
<dbReference type="AlphaFoldDB" id="A0A7S3CVG0"/>
<feature type="domain" description="PPM-type phosphatase" evidence="2">
    <location>
        <begin position="51"/>
        <end position="266"/>
    </location>
</feature>
<evidence type="ECO:0000259" key="2">
    <source>
        <dbReference type="PROSITE" id="PS51746"/>
    </source>
</evidence>
<dbReference type="InterPro" id="IPR036457">
    <property type="entry name" value="PPM-type-like_dom_sf"/>
</dbReference>
<feature type="compositionally biased region" description="Gly residues" evidence="1">
    <location>
        <begin position="19"/>
        <end position="28"/>
    </location>
</feature>
<protein>
    <recommendedName>
        <fullName evidence="2">PPM-type phosphatase domain-containing protein</fullName>
    </recommendedName>
</protein>
<dbReference type="Gene3D" id="3.60.40.10">
    <property type="entry name" value="PPM-type phosphatase domain"/>
    <property type="match status" value="1"/>
</dbReference>
<evidence type="ECO:0000256" key="1">
    <source>
        <dbReference type="SAM" id="MobiDB-lite"/>
    </source>
</evidence>
<evidence type="ECO:0000313" key="3">
    <source>
        <dbReference type="EMBL" id="CAE0238614.1"/>
    </source>
</evidence>
<dbReference type="GO" id="GO:0004722">
    <property type="term" value="F:protein serine/threonine phosphatase activity"/>
    <property type="evidence" value="ECO:0007669"/>
    <property type="project" value="InterPro"/>
</dbReference>
<feature type="region of interest" description="Disordered" evidence="1">
    <location>
        <begin position="1"/>
        <end position="33"/>
    </location>
</feature>
<dbReference type="EMBL" id="HBIB01001090">
    <property type="protein sequence ID" value="CAE0238614.1"/>
    <property type="molecule type" value="Transcribed_RNA"/>
</dbReference>
<dbReference type="CDD" id="cd00143">
    <property type="entry name" value="PP2Cc"/>
    <property type="match status" value="1"/>
</dbReference>
<organism evidence="3">
    <name type="scientific">Palpitomonas bilix</name>
    <dbReference type="NCBI Taxonomy" id="652834"/>
    <lineage>
        <taxon>Eukaryota</taxon>
        <taxon>Eukaryota incertae sedis</taxon>
    </lineage>
</organism>
<gene>
    <name evidence="3" type="ORF">PBIL07802_LOCUS757</name>
</gene>
<dbReference type="PANTHER" id="PTHR47992">
    <property type="entry name" value="PROTEIN PHOSPHATASE"/>
    <property type="match status" value="1"/>
</dbReference>
<dbReference type="SMART" id="SM00332">
    <property type="entry name" value="PP2Cc"/>
    <property type="match status" value="1"/>
</dbReference>
<dbReference type="SUPFAM" id="SSF81606">
    <property type="entry name" value="PP2C-like"/>
    <property type="match status" value="1"/>
</dbReference>
<dbReference type="InterPro" id="IPR015655">
    <property type="entry name" value="PP2C"/>
</dbReference>
<dbReference type="InterPro" id="IPR001932">
    <property type="entry name" value="PPM-type_phosphatase-like_dom"/>
</dbReference>
<sequence>MERGREEAGREEERRRVGGEGGGKGGAGEVDAAELRTIEEERWQQDVGRYSRALLSTPHIGKEEGDGEGGRDKAEMVAAMMQSRRDKHHTSPAIFSGTTAIAVIVGDDSFTCASVGDSRAVLCRGGDIIPLAFDHKPTLHEERVRIAKAGARVVEGRINGLNMTRALGGFYFKHDALHLPIPDRAISAVPRIVTVPRHADDEFLVVASDGVWDVADNYSCIRYVRDRLVLKNEGVTSTMQRLVNDCLAKSVDEYGTDNMTAIAVDLRPSSALLGCALPRRQPWVNARRQRCVWRRYSTHAATTSKRIAERRGANVRLAALAHHLRRTLTSTAMRWR</sequence>
<feature type="compositionally biased region" description="Basic and acidic residues" evidence="1">
    <location>
        <begin position="1"/>
        <end position="18"/>
    </location>
</feature>